<dbReference type="Proteomes" id="UP000095751">
    <property type="component" value="Unassembled WGS sequence"/>
</dbReference>
<reference evidence="2 3" key="1">
    <citation type="submission" date="2016-09" db="EMBL/GenBank/DDBJ databases">
        <title>Extensive genetic diversity and differential bi-allelic expression allows diatom success in the polar Southern Ocean.</title>
        <authorList>
            <consortium name="DOE Joint Genome Institute"/>
            <person name="Mock T."/>
            <person name="Otillar R.P."/>
            <person name="Strauss J."/>
            <person name="Dupont C."/>
            <person name="Frickenhaus S."/>
            <person name="Maumus F."/>
            <person name="Mcmullan M."/>
            <person name="Sanges R."/>
            <person name="Schmutz J."/>
            <person name="Toseland A."/>
            <person name="Valas R."/>
            <person name="Veluchamy A."/>
            <person name="Ward B.J."/>
            <person name="Allen A."/>
            <person name="Barry K."/>
            <person name="Falciatore A."/>
            <person name="Ferrante M."/>
            <person name="Fortunato A.E."/>
            <person name="Gloeckner G."/>
            <person name="Gruber A."/>
            <person name="Hipkin R."/>
            <person name="Janech M."/>
            <person name="Kroth P."/>
            <person name="Leese F."/>
            <person name="Lindquist E."/>
            <person name="Lyon B.R."/>
            <person name="Martin J."/>
            <person name="Mayer C."/>
            <person name="Parker M."/>
            <person name="Quesneville H."/>
            <person name="Raymond J."/>
            <person name="Uhlig C."/>
            <person name="Valentin K.U."/>
            <person name="Worden A.Z."/>
            <person name="Armbrust E.V."/>
            <person name="Bowler C."/>
            <person name="Green B."/>
            <person name="Moulton V."/>
            <person name="Van Oosterhout C."/>
            <person name="Grigoriev I."/>
        </authorList>
    </citation>
    <scope>NUCLEOTIDE SEQUENCE [LARGE SCALE GENOMIC DNA]</scope>
    <source>
        <strain evidence="2 3">CCMP1102</strain>
    </source>
</reference>
<dbReference type="InterPro" id="IPR011010">
    <property type="entry name" value="DNA_brk_join_enz"/>
</dbReference>
<dbReference type="GO" id="GO:0003677">
    <property type="term" value="F:DNA binding"/>
    <property type="evidence" value="ECO:0007669"/>
    <property type="project" value="InterPro"/>
</dbReference>
<feature type="region of interest" description="Disordered" evidence="1">
    <location>
        <begin position="38"/>
        <end position="66"/>
    </location>
</feature>
<sequence length="881" mass="97690">MMKLFVQYSFKHGSKLFSHAATFATITAFNPVMTACDGTDDESNKNNRRSIGSRKPAAKTRNPSIGRNKENAINLYDYSAAKTSNTSIGRNKENAINLYDSSAAKTSNTSIGCNKENAINLYDYSAAKTSNTSIGCNKENAINLYDSSNDKSNCATVIKIDDDSSDDFDGGDAKPKAKSDLEMLEMKLDGGKKLKASTPNRIGVHPFLDLPPLTMSGPTATPVRSILHPAHPFLGVPALTMSEPTATPIRSILRPASSALLVANSSPARASAAASVDVKRLASYRCGSIVPVNQKLPPSSNSSSQKKYTKSVRNPYTGKNVQIRCQSNPNSVMKASVPTPKSTINIAPKRLNFAVPVPMDWSQLRSKVFGCISVPNFHFENVDESTNSAVMESTAITDNHLQRQAREEAKLRHVLLSDSRLAPLADWVLNPKGDISTDVEGKPIITFYSVCVGQRSDEKRDIINKSMLKYFIEFGYKKDGGLYQPNSLTTNLKTLFGIFHKRGIVYNRTQDFNYKGGFGAYIATKWQAMNGVDSSFGSRPTKSSLPDNLNDMVMQNYLNLPKETTESAQYILMMNYFLFGTRFLFRGQKEYQDLCFEHFTIGQYGSDAHPDLQSKEFLELNGLQRKKNKLSQSNHTLFSRNAGRRLVDFPDDPLSPLKWYRKLHAIRGPAQPRVFHHPASKSTLNFFEWGNKHSNLREGMLLDPEKAMGAQSIGQFARKLCTLIGLSNADKITGQDFRRWGITRATNNPSVSPRQVMDFAAHAHVGSQIPYLVNTAQTDVNYQRSANSMSSFPRQVAMMASATRANDLISDGTTSMKRKLQTITTSALVTPMAAKKQKKRNKKTVDRELKKLSTFNPPGGNDEIPMVTMTRTRKSKRLAQK</sequence>
<dbReference type="EMBL" id="KV784362">
    <property type="protein sequence ID" value="OEU13160.1"/>
    <property type="molecule type" value="Genomic_DNA"/>
</dbReference>
<protein>
    <submittedName>
        <fullName evidence="2">Uncharacterized protein</fullName>
    </submittedName>
</protein>
<dbReference type="KEGG" id="fcy:FRACYDRAFT_242965"/>
<proteinExistence type="predicted"/>
<feature type="compositionally biased region" description="Basic residues" evidence="1">
    <location>
        <begin position="46"/>
        <end position="58"/>
    </location>
</feature>
<feature type="region of interest" description="Disordered" evidence="1">
    <location>
        <begin position="832"/>
        <end position="881"/>
    </location>
</feature>
<dbReference type="InParanoid" id="A0A1E7F4T3"/>
<keyword evidence="3" id="KW-1185">Reference proteome</keyword>
<dbReference type="SUPFAM" id="SSF56349">
    <property type="entry name" value="DNA breaking-rejoining enzymes"/>
    <property type="match status" value="1"/>
</dbReference>
<feature type="compositionally biased region" description="Basic residues" evidence="1">
    <location>
        <begin position="871"/>
        <end position="881"/>
    </location>
</feature>
<evidence type="ECO:0000313" key="3">
    <source>
        <dbReference type="Proteomes" id="UP000095751"/>
    </source>
</evidence>
<evidence type="ECO:0000256" key="1">
    <source>
        <dbReference type="SAM" id="MobiDB-lite"/>
    </source>
</evidence>
<gene>
    <name evidence="2" type="ORF">FRACYDRAFT_242965</name>
</gene>
<evidence type="ECO:0000313" key="2">
    <source>
        <dbReference type="EMBL" id="OEU13160.1"/>
    </source>
</evidence>
<name>A0A1E7F4T3_9STRA</name>
<organism evidence="2 3">
    <name type="scientific">Fragilariopsis cylindrus CCMP1102</name>
    <dbReference type="NCBI Taxonomy" id="635003"/>
    <lineage>
        <taxon>Eukaryota</taxon>
        <taxon>Sar</taxon>
        <taxon>Stramenopiles</taxon>
        <taxon>Ochrophyta</taxon>
        <taxon>Bacillariophyta</taxon>
        <taxon>Bacillariophyceae</taxon>
        <taxon>Bacillariophycidae</taxon>
        <taxon>Bacillariales</taxon>
        <taxon>Bacillariaceae</taxon>
        <taxon>Fragilariopsis</taxon>
    </lineage>
</organism>
<accession>A0A1E7F4T3</accession>
<dbReference type="AlphaFoldDB" id="A0A1E7F4T3"/>